<dbReference type="Proteomes" id="UP001431783">
    <property type="component" value="Unassembled WGS sequence"/>
</dbReference>
<keyword evidence="5" id="KW-0812">Transmembrane</keyword>
<keyword evidence="1" id="KW-0645">Protease</keyword>
<name>A0AAW1UDQ7_9CUCU</name>
<dbReference type="InterPro" id="IPR009003">
    <property type="entry name" value="Peptidase_S1_PA"/>
</dbReference>
<dbReference type="InterPro" id="IPR018114">
    <property type="entry name" value="TRYPSIN_HIS"/>
</dbReference>
<proteinExistence type="predicted"/>
<dbReference type="AlphaFoldDB" id="A0AAW1UDQ7"/>
<keyword evidence="5" id="KW-0472">Membrane</keyword>
<dbReference type="PANTHER" id="PTHR24276:SF91">
    <property type="entry name" value="AT26814P-RELATED"/>
    <property type="match status" value="1"/>
</dbReference>
<dbReference type="GO" id="GO:0006508">
    <property type="term" value="P:proteolysis"/>
    <property type="evidence" value="ECO:0007669"/>
    <property type="project" value="UniProtKB-KW"/>
</dbReference>
<dbReference type="InterPro" id="IPR001254">
    <property type="entry name" value="Trypsin_dom"/>
</dbReference>
<dbReference type="Gene3D" id="2.40.10.10">
    <property type="entry name" value="Trypsin-like serine proteases"/>
    <property type="match status" value="1"/>
</dbReference>
<dbReference type="EMBL" id="JARQZJ010000066">
    <property type="protein sequence ID" value="KAK9880793.1"/>
    <property type="molecule type" value="Genomic_DNA"/>
</dbReference>
<sequence length="85" mass="9550">MSSSHLEPNGFWSILLLSGIHINLFLFLAFSRHHAIPNPNIIGGRPAEIWEFPYQVSIQYLTEHNCGGSIISPKFILSAAHCFDE</sequence>
<dbReference type="SUPFAM" id="SSF50494">
    <property type="entry name" value="Trypsin-like serine proteases"/>
    <property type="match status" value="1"/>
</dbReference>
<dbReference type="PROSITE" id="PS00134">
    <property type="entry name" value="TRYPSIN_HIS"/>
    <property type="match status" value="1"/>
</dbReference>
<keyword evidence="5" id="KW-1133">Transmembrane helix</keyword>
<evidence type="ECO:0000259" key="6">
    <source>
        <dbReference type="Pfam" id="PF00089"/>
    </source>
</evidence>
<keyword evidence="8" id="KW-1185">Reference proteome</keyword>
<comment type="caution">
    <text evidence="7">The sequence shown here is derived from an EMBL/GenBank/DDBJ whole genome shotgun (WGS) entry which is preliminary data.</text>
</comment>
<evidence type="ECO:0000256" key="5">
    <source>
        <dbReference type="SAM" id="Phobius"/>
    </source>
</evidence>
<feature type="transmembrane region" description="Helical" evidence="5">
    <location>
        <begin position="12"/>
        <end position="30"/>
    </location>
</feature>
<evidence type="ECO:0000256" key="4">
    <source>
        <dbReference type="ARBA" id="ARBA00023157"/>
    </source>
</evidence>
<protein>
    <recommendedName>
        <fullName evidence="6">Peptidase S1 domain-containing protein</fullName>
    </recommendedName>
</protein>
<organism evidence="7 8">
    <name type="scientific">Henosepilachna vigintioctopunctata</name>
    <dbReference type="NCBI Taxonomy" id="420089"/>
    <lineage>
        <taxon>Eukaryota</taxon>
        <taxon>Metazoa</taxon>
        <taxon>Ecdysozoa</taxon>
        <taxon>Arthropoda</taxon>
        <taxon>Hexapoda</taxon>
        <taxon>Insecta</taxon>
        <taxon>Pterygota</taxon>
        <taxon>Neoptera</taxon>
        <taxon>Endopterygota</taxon>
        <taxon>Coleoptera</taxon>
        <taxon>Polyphaga</taxon>
        <taxon>Cucujiformia</taxon>
        <taxon>Coccinelloidea</taxon>
        <taxon>Coccinellidae</taxon>
        <taxon>Epilachninae</taxon>
        <taxon>Epilachnini</taxon>
        <taxon>Henosepilachna</taxon>
    </lineage>
</organism>
<dbReference type="GO" id="GO:0004252">
    <property type="term" value="F:serine-type endopeptidase activity"/>
    <property type="evidence" value="ECO:0007669"/>
    <property type="project" value="InterPro"/>
</dbReference>
<gene>
    <name evidence="7" type="ORF">WA026_013122</name>
</gene>
<keyword evidence="3" id="KW-0720">Serine protease</keyword>
<dbReference type="InterPro" id="IPR050430">
    <property type="entry name" value="Peptidase_S1"/>
</dbReference>
<dbReference type="PANTHER" id="PTHR24276">
    <property type="entry name" value="POLYSERASE-RELATED"/>
    <property type="match status" value="1"/>
</dbReference>
<evidence type="ECO:0000313" key="7">
    <source>
        <dbReference type="EMBL" id="KAK9880793.1"/>
    </source>
</evidence>
<evidence type="ECO:0000256" key="2">
    <source>
        <dbReference type="ARBA" id="ARBA00022801"/>
    </source>
</evidence>
<keyword evidence="2" id="KW-0378">Hydrolase</keyword>
<evidence type="ECO:0000256" key="1">
    <source>
        <dbReference type="ARBA" id="ARBA00022670"/>
    </source>
</evidence>
<dbReference type="InterPro" id="IPR043504">
    <property type="entry name" value="Peptidase_S1_PA_chymotrypsin"/>
</dbReference>
<reference evidence="7 8" key="1">
    <citation type="submission" date="2023-03" db="EMBL/GenBank/DDBJ databases">
        <title>Genome insight into feeding habits of ladybird beetles.</title>
        <authorList>
            <person name="Li H.-S."/>
            <person name="Huang Y.-H."/>
            <person name="Pang H."/>
        </authorList>
    </citation>
    <scope>NUCLEOTIDE SEQUENCE [LARGE SCALE GENOMIC DNA]</scope>
    <source>
        <strain evidence="7">SYSU_2023b</strain>
        <tissue evidence="7">Whole body</tissue>
    </source>
</reference>
<feature type="domain" description="Peptidase S1" evidence="6">
    <location>
        <begin position="41"/>
        <end position="85"/>
    </location>
</feature>
<dbReference type="Pfam" id="PF00089">
    <property type="entry name" value="Trypsin"/>
    <property type="match status" value="1"/>
</dbReference>
<keyword evidence="4" id="KW-1015">Disulfide bond</keyword>
<evidence type="ECO:0000313" key="8">
    <source>
        <dbReference type="Proteomes" id="UP001431783"/>
    </source>
</evidence>
<evidence type="ECO:0000256" key="3">
    <source>
        <dbReference type="ARBA" id="ARBA00022825"/>
    </source>
</evidence>
<accession>A0AAW1UDQ7</accession>